<protein>
    <submittedName>
        <fullName evidence="2">Peroxisomal N(1)-acetyl-spermine/spermidine oxidase</fullName>
    </submittedName>
</protein>
<organism evidence="2">
    <name type="scientific">Lygus hesperus</name>
    <name type="common">Western plant bug</name>
    <dbReference type="NCBI Taxonomy" id="30085"/>
    <lineage>
        <taxon>Eukaryota</taxon>
        <taxon>Metazoa</taxon>
        <taxon>Ecdysozoa</taxon>
        <taxon>Arthropoda</taxon>
        <taxon>Hexapoda</taxon>
        <taxon>Insecta</taxon>
        <taxon>Pterygota</taxon>
        <taxon>Neoptera</taxon>
        <taxon>Paraneoptera</taxon>
        <taxon>Hemiptera</taxon>
        <taxon>Heteroptera</taxon>
        <taxon>Panheteroptera</taxon>
        <taxon>Cimicomorpha</taxon>
        <taxon>Miridae</taxon>
        <taxon>Mirini</taxon>
        <taxon>Lygus</taxon>
    </lineage>
</organism>
<reference evidence="2" key="2">
    <citation type="submission" date="2014-07" db="EMBL/GenBank/DDBJ databases">
        <authorList>
            <person name="Hull J."/>
        </authorList>
    </citation>
    <scope>NUCLEOTIDE SEQUENCE</scope>
</reference>
<evidence type="ECO:0000313" key="2">
    <source>
        <dbReference type="EMBL" id="JAG02059.1"/>
    </source>
</evidence>
<accession>A0A0A9W2K6</accession>
<dbReference type="InterPro" id="IPR050281">
    <property type="entry name" value="Flavin_monoamine_oxidase"/>
</dbReference>
<dbReference type="EMBL" id="GBRD01012386">
    <property type="protein sequence ID" value="JAG53438.1"/>
    <property type="molecule type" value="Transcribed_RNA"/>
</dbReference>
<reference evidence="2" key="1">
    <citation type="journal article" date="2014" name="PLoS ONE">
        <title>Transcriptome-Based Identification of ABC Transporters in the Western Tarnished Plant Bug Lygus hesperus.</title>
        <authorList>
            <person name="Hull J.J."/>
            <person name="Chaney K."/>
            <person name="Geib S.M."/>
            <person name="Fabrick J.A."/>
            <person name="Brent C.S."/>
            <person name="Walsh D."/>
            <person name="Lavine L.C."/>
        </authorList>
    </citation>
    <scope>NUCLEOTIDE SEQUENCE</scope>
</reference>
<feature type="domain" description="Amine oxidase" evidence="1">
    <location>
        <begin position="75"/>
        <end position="521"/>
    </location>
</feature>
<evidence type="ECO:0000313" key="3">
    <source>
        <dbReference type="EMBL" id="JAG53438.1"/>
    </source>
</evidence>
<reference evidence="3" key="3">
    <citation type="submission" date="2014-09" db="EMBL/GenBank/DDBJ databases">
        <authorList>
            <person name="Magalhaes I.L.F."/>
            <person name="Oliveira U."/>
            <person name="Santos F.R."/>
            <person name="Vidigal T.H.D.A."/>
            <person name="Brescovit A.D."/>
            <person name="Santos A.J."/>
        </authorList>
    </citation>
    <scope>NUCLEOTIDE SEQUENCE</scope>
</reference>
<dbReference type="InterPro" id="IPR002937">
    <property type="entry name" value="Amino_oxidase"/>
</dbReference>
<dbReference type="SUPFAM" id="SSF51905">
    <property type="entry name" value="FAD/NAD(P)-binding domain"/>
    <property type="match status" value="1"/>
</dbReference>
<dbReference type="AlphaFoldDB" id="A0A0A9W2K6"/>
<dbReference type="Gene3D" id="3.50.50.60">
    <property type="entry name" value="FAD/NAD(P)-binding domain"/>
    <property type="match status" value="1"/>
</dbReference>
<dbReference type="GO" id="GO:0046592">
    <property type="term" value="F:polyamine oxidase activity"/>
    <property type="evidence" value="ECO:0007669"/>
    <property type="project" value="TreeGrafter"/>
</dbReference>
<gene>
    <name evidence="2" type="primary">Paox_2</name>
    <name evidence="2" type="ORF">CM83_1565</name>
</gene>
<dbReference type="EMBL" id="GBHO01041545">
    <property type="protein sequence ID" value="JAG02059.1"/>
    <property type="molecule type" value="Transcribed_RNA"/>
</dbReference>
<name>A0A0A9W2K6_LYGHE</name>
<dbReference type="PANTHER" id="PTHR10742">
    <property type="entry name" value="FLAVIN MONOAMINE OXIDASE"/>
    <property type="match status" value="1"/>
</dbReference>
<dbReference type="SUPFAM" id="SSF54373">
    <property type="entry name" value="FAD-linked reductases, C-terminal domain"/>
    <property type="match status" value="1"/>
</dbReference>
<sequence length="532" mass="58153">MIRSLTRSKCNISKYGRFHIVKTLNASFRTDTSKWDKIKDAFKGCTQRMPVCPNDPCFLDPGRPQPRVVIIGAGMAGLSAAQRLTYCGLTNFVVLEGTDRPGGRIHSCWFGDVVGELGAQWISGGSSANPIFTLAAVEGLLKRPLPTRNNMGSKLLVLTSDGRAIDTSVSGTGYTLFTKIKNDAFSLFSIDTEKGHGTLKNFMNKKIKEVISTVDESVRYDMSRILSGLTNTIKTRWGEELCLMSADNFGSFLKSPGDPVRVPLGYVGVLGPILRDIPKGTIKYCQEVRSVLWDKGSPRAVVKTVGGVDYPADYVLVTVPLGVLKNSMDEMFNPPLPQEKQEAIEKLGYGHLNRLIVEYSRAFWAPGEGMMLLAWTGGELESEQSWATGMSIIEEMPGSRNMLMTTVAGHQAVMMESCSEDDIAEEFTNILRKFTGDSSLPYPINVTRSKWSSDRFFRGAGTYMGVDSTVHQQCDLGAPANDACTGGPPILLFAGEASAPGLYSTVQGARQSGVREADRIIKLTHKFRGPPR</sequence>
<dbReference type="InterPro" id="IPR036188">
    <property type="entry name" value="FAD/NAD-bd_sf"/>
</dbReference>
<proteinExistence type="predicted"/>
<evidence type="ECO:0000259" key="1">
    <source>
        <dbReference type="Pfam" id="PF01593"/>
    </source>
</evidence>
<dbReference type="Pfam" id="PF01593">
    <property type="entry name" value="Amino_oxidase"/>
    <property type="match status" value="1"/>
</dbReference>
<dbReference type="PANTHER" id="PTHR10742:SF416">
    <property type="entry name" value="SPERMINE OXIDASE"/>
    <property type="match status" value="1"/>
</dbReference>
<dbReference type="Gene3D" id="3.90.660.10">
    <property type="match status" value="1"/>
</dbReference>